<reference evidence="2 3" key="1">
    <citation type="journal article" date="2008" name="Nat. Biotechnol.">
        <title>Genome sequencing and analysis of the filamentous fungus Penicillium chrysogenum.</title>
        <authorList>
            <person name="van den Berg M.A."/>
            <person name="Albang R."/>
            <person name="Albermann K."/>
            <person name="Badger J.H."/>
            <person name="Daran J.-M."/>
            <person name="Driessen A.J.M."/>
            <person name="Garcia-Estrada C."/>
            <person name="Fedorova N.D."/>
            <person name="Harris D.M."/>
            <person name="Heijne W.H.M."/>
            <person name="Joardar V.S."/>
            <person name="Kiel J.A.K.W."/>
            <person name="Kovalchuk A."/>
            <person name="Martin J.F."/>
            <person name="Nierman W.C."/>
            <person name="Nijland J.G."/>
            <person name="Pronk J.T."/>
            <person name="Roubos J.A."/>
            <person name="van der Klei I.J."/>
            <person name="van Peij N.N.M.E."/>
            <person name="Veenhuis M."/>
            <person name="von Doehren H."/>
            <person name="Wagner C."/>
            <person name="Wortman J.R."/>
            <person name="Bovenberg R.A.L."/>
        </authorList>
    </citation>
    <scope>NUCLEOTIDE SEQUENCE [LARGE SCALE GENOMIC DNA]</scope>
    <source>
        <strain evidence="3">ATCC 28089 / DSM 1075 / NRRL 1951 / Wisconsin 54-1255</strain>
    </source>
</reference>
<feature type="compositionally biased region" description="Polar residues" evidence="1">
    <location>
        <begin position="86"/>
        <end position="99"/>
    </location>
</feature>
<dbReference type="OrthoDB" id="4265129at2759"/>
<evidence type="ECO:0000256" key="1">
    <source>
        <dbReference type="SAM" id="MobiDB-lite"/>
    </source>
</evidence>
<dbReference type="EMBL" id="AM920422">
    <property type="protein sequence ID" value="CAP46861.1"/>
    <property type="molecule type" value="Genomic_DNA"/>
</dbReference>
<evidence type="ECO:0000313" key="2">
    <source>
        <dbReference type="EMBL" id="CAP46861.1"/>
    </source>
</evidence>
<name>B6GWI9_PENRW</name>
<dbReference type="VEuPathDB" id="FungiDB:PCH_Pc07g00140"/>
<gene>
    <name evidence="2" type="ORF">Pc07g00140</name>
    <name evidence="2" type="ORF">PCH_Pc07g00140</name>
</gene>
<feature type="region of interest" description="Disordered" evidence="1">
    <location>
        <begin position="58"/>
        <end position="99"/>
    </location>
</feature>
<proteinExistence type="predicted"/>
<protein>
    <submittedName>
        <fullName evidence="2">Uncharacterized protein</fullName>
    </submittedName>
</protein>
<sequence>MSPRSACGWPEWEEKNLLSWLDSHRGLSWKALSDAYYEEYQVDRSVESLRGKKYHILRKQRRTGAKVPGRSGKQKRPGDMRRSLVDSGSRSPLPDNNSAQRNIDKWFQTILAADPSQSGDSDKPAQTARSKIHANPFATGCVTPAPLPYSPQRTRSSSWMWDYNVHTSSMSSTGALHCYVEGTVANYFDEIVLVKKQSPLFGITTVVRKFQSQR</sequence>
<dbReference type="AlphaFoldDB" id="B6GWI9"/>
<keyword evidence="3" id="KW-1185">Reference proteome</keyword>
<accession>B6GWI9</accession>
<organism evidence="2 3">
    <name type="scientific">Penicillium rubens (strain ATCC 28089 / DSM 1075 / NRRL 1951 / Wisconsin 54-1255)</name>
    <name type="common">Penicillium chrysogenum</name>
    <dbReference type="NCBI Taxonomy" id="500485"/>
    <lineage>
        <taxon>Eukaryota</taxon>
        <taxon>Fungi</taxon>
        <taxon>Dikarya</taxon>
        <taxon>Ascomycota</taxon>
        <taxon>Pezizomycotina</taxon>
        <taxon>Eurotiomycetes</taxon>
        <taxon>Eurotiomycetidae</taxon>
        <taxon>Eurotiales</taxon>
        <taxon>Aspergillaceae</taxon>
        <taxon>Penicillium</taxon>
        <taxon>Penicillium chrysogenum species complex</taxon>
    </lineage>
</organism>
<evidence type="ECO:0000313" key="3">
    <source>
        <dbReference type="Proteomes" id="UP000000724"/>
    </source>
</evidence>
<dbReference type="HOGENOM" id="CLU_108134_0_0_1"/>
<dbReference type="Proteomes" id="UP000000724">
    <property type="component" value="Contig Pc00c07"/>
</dbReference>